<dbReference type="Pfam" id="PF00583">
    <property type="entry name" value="Acetyltransf_1"/>
    <property type="match status" value="1"/>
</dbReference>
<comment type="caution">
    <text evidence="4">The sequence shown here is derived from an EMBL/GenBank/DDBJ whole genome shotgun (WGS) entry which is preliminary data.</text>
</comment>
<dbReference type="PANTHER" id="PTHR43877:SF2">
    <property type="entry name" value="AMINOALKYLPHOSPHONATE N-ACETYLTRANSFERASE-RELATED"/>
    <property type="match status" value="1"/>
</dbReference>
<evidence type="ECO:0000313" key="5">
    <source>
        <dbReference type="Proteomes" id="UP000190750"/>
    </source>
</evidence>
<dbReference type="SUPFAM" id="SSF55729">
    <property type="entry name" value="Acyl-CoA N-acyltransferases (Nat)"/>
    <property type="match status" value="1"/>
</dbReference>
<dbReference type="AlphaFoldDB" id="A0A1T1AN10"/>
<organism evidence="4 5">
    <name type="scientific">Rhodoferax fermentans</name>
    <dbReference type="NCBI Taxonomy" id="28066"/>
    <lineage>
        <taxon>Bacteria</taxon>
        <taxon>Pseudomonadati</taxon>
        <taxon>Pseudomonadota</taxon>
        <taxon>Betaproteobacteria</taxon>
        <taxon>Burkholderiales</taxon>
        <taxon>Comamonadaceae</taxon>
        <taxon>Rhodoferax</taxon>
    </lineage>
</organism>
<sequence>MSHSPNLRLCRADYTNPIHASALVGLLDAYAQDPTGGAEPLSDFTKANLPVALQARPTIFSVLAFDDAHAGLPVGLVNCIEGFSTFACQPLVNIHDVVVAASHRGQRIAEQMLALVEQLARERGACKLTLEVLSGNAPAAKLYRRIGFDNYQLEPSMGHAQFMQKWL</sequence>
<dbReference type="CDD" id="cd04301">
    <property type="entry name" value="NAT_SF"/>
    <property type="match status" value="1"/>
</dbReference>
<dbReference type="RefSeq" id="WP_078363232.1">
    <property type="nucleotide sequence ID" value="NZ_MTJN01000002.1"/>
</dbReference>
<dbReference type="InterPro" id="IPR000182">
    <property type="entry name" value="GNAT_dom"/>
</dbReference>
<accession>A0A1T1AN10</accession>
<keyword evidence="2" id="KW-0012">Acyltransferase</keyword>
<dbReference type="OrthoDB" id="9799601at2"/>
<protein>
    <submittedName>
        <fullName evidence="4">GNAT family N-acetyltransferase</fullName>
    </submittedName>
</protein>
<dbReference type="EMBL" id="MTJN01000002">
    <property type="protein sequence ID" value="OOV05454.1"/>
    <property type="molecule type" value="Genomic_DNA"/>
</dbReference>
<dbReference type="PROSITE" id="PS51186">
    <property type="entry name" value="GNAT"/>
    <property type="match status" value="1"/>
</dbReference>
<reference evidence="4 5" key="1">
    <citation type="submission" date="2017-01" db="EMBL/GenBank/DDBJ databases">
        <title>Genome sequencing of Rhodoferax fermentans JCM 7819.</title>
        <authorList>
            <person name="Kim Y.J."/>
            <person name="Farh M.E.-A."/>
            <person name="Yang D.-C."/>
        </authorList>
    </citation>
    <scope>NUCLEOTIDE SEQUENCE [LARGE SCALE GENOMIC DNA]</scope>
    <source>
        <strain evidence="4 5">JCM 7819</strain>
    </source>
</reference>
<dbReference type="STRING" id="28066.RF819_00910"/>
<keyword evidence="1 4" id="KW-0808">Transferase</keyword>
<dbReference type="InterPro" id="IPR016181">
    <property type="entry name" value="Acyl_CoA_acyltransferase"/>
</dbReference>
<dbReference type="GO" id="GO:0016747">
    <property type="term" value="F:acyltransferase activity, transferring groups other than amino-acyl groups"/>
    <property type="evidence" value="ECO:0007669"/>
    <property type="project" value="InterPro"/>
</dbReference>
<dbReference type="PANTHER" id="PTHR43877">
    <property type="entry name" value="AMINOALKYLPHOSPHONATE N-ACETYLTRANSFERASE-RELATED-RELATED"/>
    <property type="match status" value="1"/>
</dbReference>
<dbReference type="InterPro" id="IPR050832">
    <property type="entry name" value="Bact_Acetyltransf"/>
</dbReference>
<keyword evidence="5" id="KW-1185">Reference proteome</keyword>
<evidence type="ECO:0000313" key="4">
    <source>
        <dbReference type="EMBL" id="OOV05454.1"/>
    </source>
</evidence>
<evidence type="ECO:0000256" key="2">
    <source>
        <dbReference type="ARBA" id="ARBA00023315"/>
    </source>
</evidence>
<evidence type="ECO:0000256" key="1">
    <source>
        <dbReference type="ARBA" id="ARBA00022679"/>
    </source>
</evidence>
<gene>
    <name evidence="4" type="ORF">RF819_00910</name>
</gene>
<feature type="domain" description="N-acetyltransferase" evidence="3">
    <location>
        <begin position="5"/>
        <end position="167"/>
    </location>
</feature>
<name>A0A1T1AN10_RHOFE</name>
<proteinExistence type="predicted"/>
<evidence type="ECO:0000259" key="3">
    <source>
        <dbReference type="PROSITE" id="PS51186"/>
    </source>
</evidence>
<dbReference type="Proteomes" id="UP000190750">
    <property type="component" value="Unassembled WGS sequence"/>
</dbReference>
<dbReference type="Gene3D" id="3.40.630.30">
    <property type="match status" value="1"/>
</dbReference>